<reference evidence="9 10" key="1">
    <citation type="submission" date="2024-01" db="EMBL/GenBank/DDBJ databases">
        <title>Hyphobacterium bacterium isolated from marine sediment.</title>
        <authorList>
            <person name="Zhao S."/>
        </authorList>
    </citation>
    <scope>NUCLEOTIDE SEQUENCE [LARGE SCALE GENOMIC DNA]</scope>
    <source>
        <strain evidence="10">HN65</strain>
    </source>
</reference>
<feature type="region of interest" description="Disordered" evidence="7">
    <location>
        <begin position="31"/>
        <end position="53"/>
    </location>
</feature>
<dbReference type="Gene3D" id="3.10.450.240">
    <property type="match status" value="1"/>
</dbReference>
<gene>
    <name evidence="9" type="ORF">V0U79_09675</name>
</gene>
<dbReference type="InterPro" id="IPR051975">
    <property type="entry name" value="mtLSU_mL45"/>
</dbReference>
<evidence type="ECO:0000313" key="9">
    <source>
        <dbReference type="EMBL" id="MEE2526636.1"/>
    </source>
</evidence>
<dbReference type="PANTHER" id="PTHR28554">
    <property type="entry name" value="39S RIBOSOMAL PROTEIN L45, MITOCHONDRIAL"/>
    <property type="match status" value="1"/>
</dbReference>
<keyword evidence="10" id="KW-1185">Reference proteome</keyword>
<evidence type="ECO:0000313" key="10">
    <source>
        <dbReference type="Proteomes" id="UP001354971"/>
    </source>
</evidence>
<evidence type="ECO:0000256" key="7">
    <source>
        <dbReference type="SAM" id="MobiDB-lite"/>
    </source>
</evidence>
<dbReference type="SUPFAM" id="SSF54427">
    <property type="entry name" value="NTF2-like"/>
    <property type="match status" value="1"/>
</dbReference>
<dbReference type="PANTHER" id="PTHR28554:SF1">
    <property type="entry name" value="LARGE RIBOSOMAL SUBUNIT PROTEIN ML45"/>
    <property type="match status" value="1"/>
</dbReference>
<proteinExistence type="inferred from homology"/>
<protein>
    <recommendedName>
        <fullName evidence="5">Large ribosomal subunit protein mL45</fullName>
    </recommendedName>
    <alternativeName>
        <fullName evidence="6">39S ribosomal protein L45, mitochondrial</fullName>
    </alternativeName>
</protein>
<dbReference type="SMART" id="SM00978">
    <property type="entry name" value="Tim44"/>
    <property type="match status" value="1"/>
</dbReference>
<dbReference type="NCBIfam" id="NF033779">
    <property type="entry name" value="Tim44_TimA_adap"/>
    <property type="match status" value="1"/>
</dbReference>
<dbReference type="RefSeq" id="WP_330199298.1">
    <property type="nucleotide sequence ID" value="NZ_JAZDRP010000005.1"/>
</dbReference>
<sequence length="200" mass="22082">MEVITLLIAAGAAAFFGYRLFTVLGRKTGHTPDLRPVTPSEDDAGNPAELSPAMADGEARSSWVVDMDPAEFLDGARKAYALIVEGFAKGDREALRPLLSTNVYGRYEKAISEREKNQQVSVTEIERIAEAKLLESTRDEGVFRVKVRFKADISTETKDKDGNVVSGDLTRLTTVEEIWTFEKDANSRDPNWKLAGVRTA</sequence>
<keyword evidence="3" id="KW-0687">Ribonucleoprotein</keyword>
<comment type="similarity">
    <text evidence="4">Belongs to the mitochondrion-specific ribosomal protein mL45 family.</text>
</comment>
<keyword evidence="1" id="KW-0809">Transit peptide</keyword>
<evidence type="ECO:0000256" key="6">
    <source>
        <dbReference type="ARBA" id="ARBA00043031"/>
    </source>
</evidence>
<keyword evidence="2" id="KW-0689">Ribosomal protein</keyword>
<dbReference type="InterPro" id="IPR032710">
    <property type="entry name" value="NTF2-like_dom_sf"/>
</dbReference>
<name>A0ABU7LSL1_9PROT</name>
<evidence type="ECO:0000256" key="5">
    <source>
        <dbReference type="ARBA" id="ARBA00039448"/>
    </source>
</evidence>
<comment type="caution">
    <text evidence="9">The sequence shown here is derived from an EMBL/GenBank/DDBJ whole genome shotgun (WGS) entry which is preliminary data.</text>
</comment>
<organism evidence="9 10">
    <name type="scientific">Hyphobacterium lacteum</name>
    <dbReference type="NCBI Taxonomy" id="3116575"/>
    <lineage>
        <taxon>Bacteria</taxon>
        <taxon>Pseudomonadati</taxon>
        <taxon>Pseudomonadota</taxon>
        <taxon>Alphaproteobacteria</taxon>
        <taxon>Maricaulales</taxon>
        <taxon>Maricaulaceae</taxon>
        <taxon>Hyphobacterium</taxon>
    </lineage>
</organism>
<evidence type="ECO:0000256" key="2">
    <source>
        <dbReference type="ARBA" id="ARBA00022980"/>
    </source>
</evidence>
<dbReference type="Proteomes" id="UP001354971">
    <property type="component" value="Unassembled WGS sequence"/>
</dbReference>
<dbReference type="InterPro" id="IPR007379">
    <property type="entry name" value="Tim44-like_dom"/>
</dbReference>
<feature type="domain" description="Tim44-like" evidence="8">
    <location>
        <begin position="53"/>
        <end position="199"/>
    </location>
</feature>
<evidence type="ECO:0000256" key="4">
    <source>
        <dbReference type="ARBA" id="ARBA00038073"/>
    </source>
</evidence>
<accession>A0ABU7LSL1</accession>
<evidence type="ECO:0000259" key="8">
    <source>
        <dbReference type="SMART" id="SM00978"/>
    </source>
</evidence>
<dbReference type="Pfam" id="PF04280">
    <property type="entry name" value="Tim44"/>
    <property type="match status" value="1"/>
</dbReference>
<dbReference type="EMBL" id="JAZDRP010000005">
    <property type="protein sequence ID" value="MEE2526636.1"/>
    <property type="molecule type" value="Genomic_DNA"/>
</dbReference>
<evidence type="ECO:0000256" key="3">
    <source>
        <dbReference type="ARBA" id="ARBA00023274"/>
    </source>
</evidence>
<evidence type="ECO:0000256" key="1">
    <source>
        <dbReference type="ARBA" id="ARBA00022946"/>
    </source>
</evidence>